<comment type="similarity">
    <text evidence="1">Belongs to the methyltransferase superfamily. LaeA methyltransferase family.</text>
</comment>
<comment type="caution">
    <text evidence="2">The sequence shown here is derived from an EMBL/GenBank/DDBJ whole genome shotgun (WGS) entry which is preliminary data.</text>
</comment>
<name>A0A4R8RFP3_COLTR</name>
<sequence length="348" mass="39572">MSAAAESPNVLNVDETHIDVDGQGIDDASSDLDGSLASSRASIASSIYNCRIENGRTYHRYKEGKYSYPNDEKENERLNLQHELFFITLNGKLGLARPNEEDLEAKRVLDVGTGTGLWAIDYGELHENAEVIGVDLSPPPAEVPPNVRFDVDDIDEPWTYSQPFDYIHSRMMTSSIASWPDYLQKCYNNLKPGGYLELQEVDFSLGLQSDDDSLKADSALYKSMDFLSEALERFGRPFQDIPALVNIMTDIGFVDVVITKFKWPINTWPKDQHHKTIGAWNLANSLEGIEGWVMAPFTRALNWKKEEVEIFLVDVRKEFKDRNIHAYYPIYVVYGKRPEEKTTQGHVH</sequence>
<dbReference type="AlphaFoldDB" id="A0A4R8RFP3"/>
<dbReference type="CDD" id="cd02440">
    <property type="entry name" value="AdoMet_MTases"/>
    <property type="match status" value="1"/>
</dbReference>
<dbReference type="InterPro" id="IPR029063">
    <property type="entry name" value="SAM-dependent_MTases_sf"/>
</dbReference>
<reference evidence="2 3" key="1">
    <citation type="submission" date="2018-12" db="EMBL/GenBank/DDBJ databases">
        <title>Genome sequence and assembly of Colletotrichum trifolii.</title>
        <authorList>
            <person name="Gan P."/>
            <person name="Shirasu K."/>
        </authorList>
    </citation>
    <scope>NUCLEOTIDE SEQUENCE [LARGE SCALE GENOMIC DNA]</scope>
    <source>
        <strain evidence="2 3">543-2</strain>
    </source>
</reference>
<evidence type="ECO:0000256" key="1">
    <source>
        <dbReference type="ARBA" id="ARBA00038158"/>
    </source>
</evidence>
<dbReference type="SUPFAM" id="SSF53335">
    <property type="entry name" value="S-adenosyl-L-methionine-dependent methyltransferases"/>
    <property type="match status" value="1"/>
</dbReference>
<dbReference type="PANTHER" id="PTHR43591">
    <property type="entry name" value="METHYLTRANSFERASE"/>
    <property type="match status" value="1"/>
</dbReference>
<evidence type="ECO:0000313" key="2">
    <source>
        <dbReference type="EMBL" id="TDZ59833.1"/>
    </source>
</evidence>
<evidence type="ECO:0000313" key="3">
    <source>
        <dbReference type="Proteomes" id="UP000295703"/>
    </source>
</evidence>
<accession>A0A4R8RFP3</accession>
<protein>
    <submittedName>
        <fullName evidence="2">Secondary metabolism regulator LAE1</fullName>
    </submittedName>
</protein>
<dbReference type="STRING" id="5466.A0A4R8RFP3"/>
<organism evidence="2 3">
    <name type="scientific">Colletotrichum trifolii</name>
    <dbReference type="NCBI Taxonomy" id="5466"/>
    <lineage>
        <taxon>Eukaryota</taxon>
        <taxon>Fungi</taxon>
        <taxon>Dikarya</taxon>
        <taxon>Ascomycota</taxon>
        <taxon>Pezizomycotina</taxon>
        <taxon>Sordariomycetes</taxon>
        <taxon>Hypocreomycetidae</taxon>
        <taxon>Glomerellales</taxon>
        <taxon>Glomerellaceae</taxon>
        <taxon>Colletotrichum</taxon>
        <taxon>Colletotrichum orbiculare species complex</taxon>
    </lineage>
</organism>
<dbReference type="Pfam" id="PF13489">
    <property type="entry name" value="Methyltransf_23"/>
    <property type="match status" value="1"/>
</dbReference>
<keyword evidence="3" id="KW-1185">Reference proteome</keyword>
<dbReference type="PANTHER" id="PTHR43591:SF24">
    <property type="entry name" value="2-METHOXY-6-POLYPRENYL-1,4-BENZOQUINOL METHYLASE, MITOCHONDRIAL"/>
    <property type="match status" value="1"/>
</dbReference>
<gene>
    <name evidence="2" type="ORF">CTRI78_v005004</name>
</gene>
<dbReference type="EMBL" id="RYZW01000039">
    <property type="protein sequence ID" value="TDZ59833.1"/>
    <property type="molecule type" value="Genomic_DNA"/>
</dbReference>
<dbReference type="Gene3D" id="3.40.50.150">
    <property type="entry name" value="Vaccinia Virus protein VP39"/>
    <property type="match status" value="1"/>
</dbReference>
<dbReference type="Proteomes" id="UP000295703">
    <property type="component" value="Unassembled WGS sequence"/>
</dbReference>
<proteinExistence type="inferred from homology"/>
<dbReference type="GO" id="GO:0008168">
    <property type="term" value="F:methyltransferase activity"/>
    <property type="evidence" value="ECO:0007669"/>
    <property type="project" value="TreeGrafter"/>
</dbReference>